<dbReference type="AlphaFoldDB" id="A0A6A7Y9C4"/>
<dbReference type="RefSeq" id="WP_153485753.1">
    <property type="nucleotide sequence ID" value="NZ_VWNA01000001.1"/>
</dbReference>
<evidence type="ECO:0000313" key="2">
    <source>
        <dbReference type="EMBL" id="MQT14608.1"/>
    </source>
</evidence>
<organism evidence="2 3">
    <name type="scientific">Segnochrobactrum spirostomi</name>
    <dbReference type="NCBI Taxonomy" id="2608987"/>
    <lineage>
        <taxon>Bacteria</taxon>
        <taxon>Pseudomonadati</taxon>
        <taxon>Pseudomonadota</taxon>
        <taxon>Alphaproteobacteria</taxon>
        <taxon>Hyphomicrobiales</taxon>
        <taxon>Segnochrobactraceae</taxon>
        <taxon>Segnochrobactrum</taxon>
    </lineage>
</organism>
<proteinExistence type="predicted"/>
<protein>
    <submittedName>
        <fullName evidence="2">Uncharacterized protein</fullName>
    </submittedName>
</protein>
<evidence type="ECO:0000256" key="1">
    <source>
        <dbReference type="SAM" id="MobiDB-lite"/>
    </source>
</evidence>
<feature type="compositionally biased region" description="Basic residues" evidence="1">
    <location>
        <begin position="212"/>
        <end position="227"/>
    </location>
</feature>
<reference evidence="2 3" key="1">
    <citation type="submission" date="2019-09" db="EMBL/GenBank/DDBJ databases">
        <title>Segnochrobactrum spirostomi gen. nov., sp. nov., isolated from the ciliate Spirostomum cf. yagiui and description of a novel family, Segnochrobactraceae fam. nov. within the order Rhizobiales of the class Alphaproteobacteria.</title>
        <authorList>
            <person name="Akter S."/>
            <person name="Shazib S.U.A."/>
            <person name="Shin M.K."/>
        </authorList>
    </citation>
    <scope>NUCLEOTIDE SEQUENCE [LARGE SCALE GENOMIC DNA]</scope>
    <source>
        <strain evidence="2 3">Sp-1</strain>
    </source>
</reference>
<name>A0A6A7Y9C4_9HYPH</name>
<evidence type="ECO:0000313" key="3">
    <source>
        <dbReference type="Proteomes" id="UP000332515"/>
    </source>
</evidence>
<feature type="region of interest" description="Disordered" evidence="1">
    <location>
        <begin position="212"/>
        <end position="233"/>
    </location>
</feature>
<sequence length="233" mass="26097">MAKMPQHKRPLELLCRSHDPKVLLGFFRALEEEMVAATADAARVVPEASVPSAKQARGVLRRHYIERAARNAAARTGIEIGTGWNSLRNWSFPTILLGAFTLAIGIVSRPNLTAPQRLRTRSAYVAKLCSRNEPLNPQLSLFDEPVANLTTLIPDGAFGAMIVSEHSNNSPDIPTYLGVWIPSKDLRNKYHSYSFEEIFTYLRDNITTLKRPTRKAPVRKLPKLRKKPSTDAK</sequence>
<keyword evidence="3" id="KW-1185">Reference proteome</keyword>
<comment type="caution">
    <text evidence="2">The sequence shown here is derived from an EMBL/GenBank/DDBJ whole genome shotgun (WGS) entry which is preliminary data.</text>
</comment>
<gene>
    <name evidence="2" type="ORF">F0357_18500</name>
</gene>
<accession>A0A6A7Y9C4</accession>
<dbReference type="Proteomes" id="UP000332515">
    <property type="component" value="Unassembled WGS sequence"/>
</dbReference>
<dbReference type="EMBL" id="VWNA01000001">
    <property type="protein sequence ID" value="MQT14608.1"/>
    <property type="molecule type" value="Genomic_DNA"/>
</dbReference>